<evidence type="ECO:0008006" key="5">
    <source>
        <dbReference type="Google" id="ProtNLM"/>
    </source>
</evidence>
<dbReference type="PANTHER" id="PTHR10695">
    <property type="entry name" value="DEPHOSPHO-COA KINASE-RELATED"/>
    <property type="match status" value="1"/>
</dbReference>
<dbReference type="CDD" id="cd02022">
    <property type="entry name" value="DPCK"/>
    <property type="match status" value="1"/>
</dbReference>
<dbReference type="Pfam" id="PF01121">
    <property type="entry name" value="CoaE"/>
    <property type="match status" value="1"/>
</dbReference>
<dbReference type="EMBL" id="SWFT01000102">
    <property type="protein sequence ID" value="KAA8901513.1"/>
    <property type="molecule type" value="Genomic_DNA"/>
</dbReference>
<dbReference type="OMA" id="CQMDIEQ"/>
<keyword evidence="1" id="KW-0547">Nucleotide-binding</keyword>
<dbReference type="HAMAP" id="MF_00376">
    <property type="entry name" value="Dephospho_CoA_kinase"/>
    <property type="match status" value="1"/>
</dbReference>
<dbReference type="PANTHER" id="PTHR10695:SF46">
    <property type="entry name" value="BIFUNCTIONAL COENZYME A SYNTHASE-RELATED"/>
    <property type="match status" value="1"/>
</dbReference>
<dbReference type="NCBIfam" id="TIGR00152">
    <property type="entry name" value="dephospho-CoA kinase"/>
    <property type="match status" value="1"/>
</dbReference>
<dbReference type="VEuPathDB" id="FungiDB:DIURU_003222"/>
<dbReference type="GeneID" id="54781873"/>
<gene>
    <name evidence="3" type="ORF">DIURU_003222</name>
</gene>
<dbReference type="GO" id="GO:0004140">
    <property type="term" value="F:dephospho-CoA kinase activity"/>
    <property type="evidence" value="ECO:0007669"/>
    <property type="project" value="InterPro"/>
</dbReference>
<proteinExistence type="inferred from homology"/>
<dbReference type="OrthoDB" id="247245at2759"/>
<evidence type="ECO:0000256" key="1">
    <source>
        <dbReference type="ARBA" id="ARBA00022741"/>
    </source>
</evidence>
<dbReference type="PROSITE" id="PS51219">
    <property type="entry name" value="DPCK"/>
    <property type="match status" value="1"/>
</dbReference>
<dbReference type="InterPro" id="IPR001977">
    <property type="entry name" value="Depp_CoAkinase"/>
</dbReference>
<keyword evidence="2" id="KW-0067">ATP-binding</keyword>
<name>A0A642UTK5_DIURU</name>
<comment type="caution">
    <text evidence="3">The sequence shown here is derived from an EMBL/GenBank/DDBJ whole genome shotgun (WGS) entry which is preliminary data.</text>
</comment>
<dbReference type="GO" id="GO:0005524">
    <property type="term" value="F:ATP binding"/>
    <property type="evidence" value="ECO:0007669"/>
    <property type="project" value="UniProtKB-KW"/>
</dbReference>
<dbReference type="Gene3D" id="3.40.50.300">
    <property type="entry name" value="P-loop containing nucleotide triphosphate hydrolases"/>
    <property type="match status" value="1"/>
</dbReference>
<evidence type="ECO:0000313" key="4">
    <source>
        <dbReference type="Proteomes" id="UP000449547"/>
    </source>
</evidence>
<dbReference type="SUPFAM" id="SSF52540">
    <property type="entry name" value="P-loop containing nucleoside triphosphate hydrolases"/>
    <property type="match status" value="1"/>
</dbReference>
<reference evidence="3 4" key="1">
    <citation type="submission" date="2019-07" db="EMBL/GenBank/DDBJ databases">
        <title>Genome assembly of two rare yeast pathogens: Diutina rugosa and Trichomonascus ciferrii.</title>
        <authorList>
            <person name="Mixao V."/>
            <person name="Saus E."/>
            <person name="Hansen A."/>
            <person name="Lass-Flor C."/>
            <person name="Gabaldon T."/>
        </authorList>
    </citation>
    <scope>NUCLEOTIDE SEQUENCE [LARGE SCALE GENOMIC DNA]</scope>
    <source>
        <strain evidence="3 4">CBS 613</strain>
    </source>
</reference>
<sequence length="238" mass="26278">MLIVGLTGGIASGKSTVSKELSSTHQIPIIDADLIARQVVEPGKPAYNKITTEFADVPDLLLENGELNRPALGRAVFGNKQRLAVLNGITHPAVRQEIFWQLIDNYVRVKPVVVLDVPLLFEAGLDKICGVTISVSTSAEVQKARLQQRNPELSESEVDKRIASQMPMAERNAKADIVIDNNGSVDQLKQTIATTIEKITPSFWWTLFMLTPFGWGWGLISQVWRAALKPTPVKRKTQ</sequence>
<accession>A0A642UTK5</accession>
<protein>
    <recommendedName>
        <fullName evidence="5">Dephospho-CoA kinase</fullName>
    </recommendedName>
</protein>
<keyword evidence="4" id="KW-1185">Reference proteome</keyword>
<dbReference type="InterPro" id="IPR027417">
    <property type="entry name" value="P-loop_NTPase"/>
</dbReference>
<dbReference type="RefSeq" id="XP_034011994.1">
    <property type="nucleotide sequence ID" value="XM_034155961.1"/>
</dbReference>
<dbReference type="GO" id="GO:0015937">
    <property type="term" value="P:coenzyme A biosynthetic process"/>
    <property type="evidence" value="ECO:0007669"/>
    <property type="project" value="InterPro"/>
</dbReference>
<organism evidence="3 4">
    <name type="scientific">Diutina rugosa</name>
    <name type="common">Yeast</name>
    <name type="synonym">Candida rugosa</name>
    <dbReference type="NCBI Taxonomy" id="5481"/>
    <lineage>
        <taxon>Eukaryota</taxon>
        <taxon>Fungi</taxon>
        <taxon>Dikarya</taxon>
        <taxon>Ascomycota</taxon>
        <taxon>Saccharomycotina</taxon>
        <taxon>Pichiomycetes</taxon>
        <taxon>Debaryomycetaceae</taxon>
        <taxon>Diutina</taxon>
    </lineage>
</organism>
<dbReference type="Proteomes" id="UP000449547">
    <property type="component" value="Unassembled WGS sequence"/>
</dbReference>
<evidence type="ECO:0000313" key="3">
    <source>
        <dbReference type="EMBL" id="KAA8901513.1"/>
    </source>
</evidence>
<evidence type="ECO:0000256" key="2">
    <source>
        <dbReference type="ARBA" id="ARBA00022840"/>
    </source>
</evidence>
<dbReference type="AlphaFoldDB" id="A0A642UTK5"/>